<comment type="caution">
    <text evidence="2">The sequence shown here is derived from an EMBL/GenBank/DDBJ whole genome shotgun (WGS) entry which is preliminary data.</text>
</comment>
<keyword evidence="3" id="KW-1185">Reference proteome</keyword>
<dbReference type="RefSeq" id="WP_262567376.1">
    <property type="nucleotide sequence ID" value="NZ_JAPFCC010000001.1"/>
</dbReference>
<sequence length="107" mass="12151">MSLTNLLEQPCPPQKSYWKDLLQVHALLMKGLTSQVGSLRESGVGIYRDEQLIHMPPPASQVARLMSDLLAWVSDTDVHPLIASCIFHYELEFIHPFTDGNDRMGRF</sequence>
<organism evidence="2 3">
    <name type="scientific">Endozoicomonas gorgoniicola</name>
    <dbReference type="NCBI Taxonomy" id="1234144"/>
    <lineage>
        <taxon>Bacteria</taxon>
        <taxon>Pseudomonadati</taxon>
        <taxon>Pseudomonadota</taxon>
        <taxon>Gammaproteobacteria</taxon>
        <taxon>Oceanospirillales</taxon>
        <taxon>Endozoicomonadaceae</taxon>
        <taxon>Endozoicomonas</taxon>
    </lineage>
</organism>
<evidence type="ECO:0000313" key="2">
    <source>
        <dbReference type="EMBL" id="MCW7552411.1"/>
    </source>
</evidence>
<dbReference type="PANTHER" id="PTHR13504:SF38">
    <property type="entry name" value="FIDO DOMAIN-CONTAINING PROTEIN"/>
    <property type="match status" value="1"/>
</dbReference>
<evidence type="ECO:0000313" key="3">
    <source>
        <dbReference type="Proteomes" id="UP001209854"/>
    </source>
</evidence>
<dbReference type="PROSITE" id="PS51459">
    <property type="entry name" value="FIDO"/>
    <property type="match status" value="1"/>
</dbReference>
<evidence type="ECO:0000259" key="1">
    <source>
        <dbReference type="PROSITE" id="PS51459"/>
    </source>
</evidence>
<dbReference type="Gene3D" id="1.10.3290.10">
    <property type="entry name" value="Fido-like domain"/>
    <property type="match status" value="1"/>
</dbReference>
<proteinExistence type="predicted"/>
<dbReference type="SUPFAM" id="SSF140931">
    <property type="entry name" value="Fic-like"/>
    <property type="match status" value="1"/>
</dbReference>
<dbReference type="Pfam" id="PF02661">
    <property type="entry name" value="Fic"/>
    <property type="match status" value="1"/>
</dbReference>
<dbReference type="InterPro" id="IPR040198">
    <property type="entry name" value="Fido_containing"/>
</dbReference>
<gene>
    <name evidence="2" type="ORF">NX722_07070</name>
</gene>
<dbReference type="Proteomes" id="UP001209854">
    <property type="component" value="Unassembled WGS sequence"/>
</dbReference>
<accession>A0ABT3MSQ4</accession>
<dbReference type="PANTHER" id="PTHR13504">
    <property type="entry name" value="FIDO DOMAIN-CONTAINING PROTEIN DDB_G0283145"/>
    <property type="match status" value="1"/>
</dbReference>
<feature type="domain" description="Fido" evidence="1">
    <location>
        <begin position="16"/>
        <end position="107"/>
    </location>
</feature>
<dbReference type="EMBL" id="JAPFCC010000001">
    <property type="protein sequence ID" value="MCW7552411.1"/>
    <property type="molecule type" value="Genomic_DNA"/>
</dbReference>
<reference evidence="2 3" key="1">
    <citation type="submission" date="2022-10" db="EMBL/GenBank/DDBJ databases">
        <title>High-quality genome sequences of two octocoral-associated bacteria, Endozoicomonas euniceicola EF212 and Endozoicomonas gorgoniicola PS125.</title>
        <authorList>
            <person name="Chiou Y.-J."/>
            <person name="Chen Y.-H."/>
        </authorList>
    </citation>
    <scope>NUCLEOTIDE SEQUENCE [LARGE SCALE GENOMIC DNA]</scope>
    <source>
        <strain evidence="2 3">PS125</strain>
    </source>
</reference>
<dbReference type="InterPro" id="IPR036597">
    <property type="entry name" value="Fido-like_dom_sf"/>
</dbReference>
<protein>
    <submittedName>
        <fullName evidence="2">Fic family protein</fullName>
    </submittedName>
</protein>
<name>A0ABT3MSQ4_9GAMM</name>
<dbReference type="InterPro" id="IPR003812">
    <property type="entry name" value="Fido"/>
</dbReference>